<accession>A0ABX7RCI9</accession>
<evidence type="ECO:0000313" key="2">
    <source>
        <dbReference type="EMBL" id="QSX75878.1"/>
    </source>
</evidence>
<reference evidence="2 3" key="1">
    <citation type="submission" date="2021-02" db="EMBL/GenBank/DDBJ databases">
        <title>Lysobacter arenosi sp. nov., isolated from soil of gangwondo yeongwol, south Korea.</title>
        <authorList>
            <person name="Kim K.R."/>
            <person name="Kim K.H."/>
            <person name="Jeon C.O."/>
        </authorList>
    </citation>
    <scope>NUCLEOTIDE SEQUENCE [LARGE SCALE GENOMIC DNA]</scope>
    <source>
        <strain evidence="2 3">R7</strain>
    </source>
</reference>
<feature type="signal peptide" evidence="1">
    <location>
        <begin position="1"/>
        <end position="19"/>
    </location>
</feature>
<proteinExistence type="predicted"/>
<gene>
    <name evidence="2" type="ORF">HIV01_005050</name>
</gene>
<keyword evidence="1" id="KW-0732">Signal</keyword>
<sequence>MKIIPLALGLMLLVPPALAVEPPAAIDGTSESSFRLSHARVVGQLSPDDRYRLALAELVMLSKYHCLEPKPSPNDDFVVRVLGGQVDLASCRRELHGMTFADVMTRAYPDEAQGPPGQ</sequence>
<protein>
    <recommendedName>
        <fullName evidence="4">UrcA family protein</fullName>
    </recommendedName>
</protein>
<feature type="chain" id="PRO_5046916806" description="UrcA family protein" evidence="1">
    <location>
        <begin position="20"/>
        <end position="118"/>
    </location>
</feature>
<dbReference type="RefSeq" id="WP_200605239.1">
    <property type="nucleotide sequence ID" value="NZ_CP071517.1"/>
</dbReference>
<name>A0ABX7RCI9_9GAMM</name>
<keyword evidence="3" id="KW-1185">Reference proteome</keyword>
<dbReference type="Proteomes" id="UP000663400">
    <property type="component" value="Chromosome"/>
</dbReference>
<evidence type="ECO:0000313" key="3">
    <source>
        <dbReference type="Proteomes" id="UP000663400"/>
    </source>
</evidence>
<evidence type="ECO:0008006" key="4">
    <source>
        <dbReference type="Google" id="ProtNLM"/>
    </source>
</evidence>
<evidence type="ECO:0000256" key="1">
    <source>
        <dbReference type="SAM" id="SignalP"/>
    </source>
</evidence>
<organism evidence="2 3">
    <name type="scientific">Lysobacter arenosi</name>
    <dbReference type="NCBI Taxonomy" id="2795387"/>
    <lineage>
        <taxon>Bacteria</taxon>
        <taxon>Pseudomonadati</taxon>
        <taxon>Pseudomonadota</taxon>
        <taxon>Gammaproteobacteria</taxon>
        <taxon>Lysobacterales</taxon>
        <taxon>Lysobacteraceae</taxon>
        <taxon>Lysobacter</taxon>
    </lineage>
</organism>
<dbReference type="EMBL" id="CP071517">
    <property type="protein sequence ID" value="QSX75878.1"/>
    <property type="molecule type" value="Genomic_DNA"/>
</dbReference>